<sequence length="45" mass="5130">MRSCIRDENAKMLCSFIKRKMKPALTAFKALHLESTCGRTKTQGK</sequence>
<proteinExistence type="predicted"/>
<evidence type="ECO:0000313" key="1">
    <source>
        <dbReference type="EMBL" id="OAY50750.1"/>
    </source>
</evidence>
<name>A0A2C9VZ72_MANES</name>
<accession>A0A2C9VZ72</accession>
<gene>
    <name evidence="1" type="ORF">MANES_05G160300</name>
</gene>
<protein>
    <submittedName>
        <fullName evidence="1">Uncharacterized protein</fullName>
    </submittedName>
</protein>
<reference evidence="1" key="1">
    <citation type="submission" date="2016-02" db="EMBL/GenBank/DDBJ databases">
        <title>WGS assembly of Manihot esculenta.</title>
        <authorList>
            <person name="Bredeson J.V."/>
            <person name="Prochnik S.E."/>
            <person name="Lyons J.B."/>
            <person name="Schmutz J."/>
            <person name="Grimwood J."/>
            <person name="Vrebalov J."/>
            <person name="Bart R.S."/>
            <person name="Amuge T."/>
            <person name="Ferguson M.E."/>
            <person name="Green R."/>
            <person name="Putnam N."/>
            <person name="Stites J."/>
            <person name="Rounsley S."/>
            <person name="Rokhsar D.S."/>
        </authorList>
    </citation>
    <scope>NUCLEOTIDE SEQUENCE [LARGE SCALE GENOMIC DNA]</scope>
    <source>
        <tissue evidence="1">Leaf</tissue>
    </source>
</reference>
<dbReference type="AlphaFoldDB" id="A0A2C9VZ72"/>
<organism evidence="1">
    <name type="scientific">Manihot esculenta</name>
    <name type="common">Cassava</name>
    <name type="synonym">Jatropha manihot</name>
    <dbReference type="NCBI Taxonomy" id="3983"/>
    <lineage>
        <taxon>Eukaryota</taxon>
        <taxon>Viridiplantae</taxon>
        <taxon>Streptophyta</taxon>
        <taxon>Embryophyta</taxon>
        <taxon>Tracheophyta</taxon>
        <taxon>Spermatophyta</taxon>
        <taxon>Magnoliopsida</taxon>
        <taxon>eudicotyledons</taxon>
        <taxon>Gunneridae</taxon>
        <taxon>Pentapetalae</taxon>
        <taxon>rosids</taxon>
        <taxon>fabids</taxon>
        <taxon>Malpighiales</taxon>
        <taxon>Euphorbiaceae</taxon>
        <taxon>Crotonoideae</taxon>
        <taxon>Manihoteae</taxon>
        <taxon>Manihot</taxon>
    </lineage>
</organism>
<dbReference type="EMBL" id="CM004391">
    <property type="protein sequence ID" value="OAY50750.1"/>
    <property type="molecule type" value="Genomic_DNA"/>
</dbReference>